<dbReference type="EMBL" id="JBDJPC010000005">
    <property type="protein sequence ID" value="KAL1500981.1"/>
    <property type="molecule type" value="Genomic_DNA"/>
</dbReference>
<keyword evidence="1" id="KW-0812">Transmembrane</keyword>
<dbReference type="AlphaFoldDB" id="A0ABD1ER28"/>
<keyword evidence="1" id="KW-1133">Transmembrane helix</keyword>
<evidence type="ECO:0000259" key="2">
    <source>
        <dbReference type="Pfam" id="PF06244"/>
    </source>
</evidence>
<name>A0ABD1ER28_HYPHA</name>
<sequence length="112" mass="12970">MMNVPKNMQLKIVRQAQLQARNHEISKGKNSEKVETHLNAPLVENVNRLQTDYEEARNVDKAIKILGYCLFFYCFAFKILNAFSGTSDNADNHSEKRLKAVYTAYEEENLKE</sequence>
<protein>
    <recommendedName>
        <fullName evidence="2">Coiled-coil domain-containing protein</fullName>
    </recommendedName>
</protein>
<gene>
    <name evidence="3" type="ORF">ABEB36_006391</name>
</gene>
<dbReference type="InterPro" id="IPR054414">
    <property type="entry name" value="Ccdc124/Oxs1_C"/>
</dbReference>
<feature type="domain" description="Coiled-coil" evidence="2">
    <location>
        <begin position="80"/>
        <end position="111"/>
    </location>
</feature>
<dbReference type="Proteomes" id="UP001566132">
    <property type="component" value="Unassembled WGS sequence"/>
</dbReference>
<proteinExistence type="predicted"/>
<feature type="transmembrane region" description="Helical" evidence="1">
    <location>
        <begin position="65"/>
        <end position="83"/>
    </location>
</feature>
<evidence type="ECO:0000313" key="4">
    <source>
        <dbReference type="Proteomes" id="UP001566132"/>
    </source>
</evidence>
<accession>A0ABD1ER28</accession>
<dbReference type="Pfam" id="PF06244">
    <property type="entry name" value="Ccdc124"/>
    <property type="match status" value="1"/>
</dbReference>
<keyword evidence="4" id="KW-1185">Reference proteome</keyword>
<reference evidence="3 4" key="1">
    <citation type="submission" date="2024-05" db="EMBL/GenBank/DDBJ databases">
        <title>Genetic variation in Jamaican populations of the coffee berry borer (Hypothenemus hampei).</title>
        <authorList>
            <person name="Errbii M."/>
            <person name="Myrie A."/>
        </authorList>
    </citation>
    <scope>NUCLEOTIDE SEQUENCE [LARGE SCALE GENOMIC DNA]</scope>
    <source>
        <strain evidence="3">JA-Hopewell-2020-01-JO</strain>
        <tissue evidence="3">Whole body</tissue>
    </source>
</reference>
<organism evidence="3 4">
    <name type="scientific">Hypothenemus hampei</name>
    <name type="common">Coffee berry borer</name>
    <dbReference type="NCBI Taxonomy" id="57062"/>
    <lineage>
        <taxon>Eukaryota</taxon>
        <taxon>Metazoa</taxon>
        <taxon>Ecdysozoa</taxon>
        <taxon>Arthropoda</taxon>
        <taxon>Hexapoda</taxon>
        <taxon>Insecta</taxon>
        <taxon>Pterygota</taxon>
        <taxon>Neoptera</taxon>
        <taxon>Endopterygota</taxon>
        <taxon>Coleoptera</taxon>
        <taxon>Polyphaga</taxon>
        <taxon>Cucujiformia</taxon>
        <taxon>Curculionidae</taxon>
        <taxon>Scolytinae</taxon>
        <taxon>Hypothenemus</taxon>
    </lineage>
</organism>
<evidence type="ECO:0000256" key="1">
    <source>
        <dbReference type="SAM" id="Phobius"/>
    </source>
</evidence>
<keyword evidence="1" id="KW-0472">Membrane</keyword>
<evidence type="ECO:0000313" key="3">
    <source>
        <dbReference type="EMBL" id="KAL1500981.1"/>
    </source>
</evidence>
<comment type="caution">
    <text evidence="3">The sequence shown here is derived from an EMBL/GenBank/DDBJ whole genome shotgun (WGS) entry which is preliminary data.</text>
</comment>